<proteinExistence type="predicted"/>
<protein>
    <submittedName>
        <fullName evidence="1">Uncharacterized protein</fullName>
    </submittedName>
</protein>
<dbReference type="Proteomes" id="UP000054771">
    <property type="component" value="Unassembled WGS sequence"/>
</dbReference>
<keyword evidence="2" id="KW-1185">Reference proteome</keyword>
<evidence type="ECO:0000313" key="2">
    <source>
        <dbReference type="Proteomes" id="UP000054771"/>
    </source>
</evidence>
<dbReference type="AlphaFoldDB" id="A0A0U5GVA5"/>
<sequence length="163" mass="18013">MGLPPIKQSVRELRPHAKIEASAADIETYVGSEIHKRYFVLSNELADDPVLRSHVINAIVSRSRGMFLHAEFYVKFLATKHNLRDLQDGLEGLPMTSSAISAGDAADASQSPETVTLAQKMLSWIVSAVEPMKIQHLQIALALREVYSRADTQLLAPHLKRSA</sequence>
<reference evidence="2" key="1">
    <citation type="journal article" date="2016" name="Genome Announc.">
        <title>Draft genome sequences of fungus Aspergillus calidoustus.</title>
        <authorList>
            <person name="Horn F."/>
            <person name="Linde J."/>
            <person name="Mattern D.J."/>
            <person name="Walther G."/>
            <person name="Guthke R."/>
            <person name="Scherlach K."/>
            <person name="Martin K."/>
            <person name="Brakhage A.A."/>
            <person name="Petzke L."/>
            <person name="Valiante V."/>
        </authorList>
    </citation>
    <scope>NUCLEOTIDE SEQUENCE [LARGE SCALE GENOMIC DNA]</scope>
    <source>
        <strain evidence="2">SF006504</strain>
    </source>
</reference>
<dbReference type="PANTHER" id="PTHR10039">
    <property type="entry name" value="AMELOGENIN"/>
    <property type="match status" value="1"/>
</dbReference>
<dbReference type="OrthoDB" id="195446at2759"/>
<dbReference type="STRING" id="454130.A0A0U5GVA5"/>
<gene>
    <name evidence="1" type="ORF">ASPCAL07787</name>
</gene>
<name>A0A0U5GVA5_ASPCI</name>
<dbReference type="EMBL" id="CDMC01000006">
    <property type="protein sequence ID" value="CEN61123.1"/>
    <property type="molecule type" value="Genomic_DNA"/>
</dbReference>
<accession>A0A0U5GVA5</accession>
<evidence type="ECO:0000313" key="1">
    <source>
        <dbReference type="EMBL" id="CEN61123.1"/>
    </source>
</evidence>
<dbReference type="PANTHER" id="PTHR10039:SF15">
    <property type="entry name" value="NACHT DOMAIN-CONTAINING PROTEIN"/>
    <property type="match status" value="1"/>
</dbReference>
<organism evidence="1 2">
    <name type="scientific">Aspergillus calidoustus</name>
    <dbReference type="NCBI Taxonomy" id="454130"/>
    <lineage>
        <taxon>Eukaryota</taxon>
        <taxon>Fungi</taxon>
        <taxon>Dikarya</taxon>
        <taxon>Ascomycota</taxon>
        <taxon>Pezizomycotina</taxon>
        <taxon>Eurotiomycetes</taxon>
        <taxon>Eurotiomycetidae</taxon>
        <taxon>Eurotiales</taxon>
        <taxon>Aspergillaceae</taxon>
        <taxon>Aspergillus</taxon>
        <taxon>Aspergillus subgen. Nidulantes</taxon>
    </lineage>
</organism>